<dbReference type="PANTHER" id="PTHR43537:SF49">
    <property type="entry name" value="TRANSCRIPTIONAL REGULATORY PROTEIN"/>
    <property type="match status" value="1"/>
</dbReference>
<evidence type="ECO:0000256" key="2">
    <source>
        <dbReference type="ARBA" id="ARBA00023125"/>
    </source>
</evidence>
<dbReference type="Gene3D" id="1.20.120.530">
    <property type="entry name" value="GntR ligand-binding domain-like"/>
    <property type="match status" value="1"/>
</dbReference>
<keyword evidence="2" id="KW-0238">DNA-binding</keyword>
<evidence type="ECO:0000256" key="1">
    <source>
        <dbReference type="ARBA" id="ARBA00023015"/>
    </source>
</evidence>
<dbReference type="Pfam" id="PF07729">
    <property type="entry name" value="FCD"/>
    <property type="match status" value="1"/>
</dbReference>
<feature type="compositionally biased region" description="Basic and acidic residues" evidence="4">
    <location>
        <begin position="1"/>
        <end position="18"/>
    </location>
</feature>
<name>A0A8G2BJ64_9PROT</name>
<dbReference type="SMART" id="SM00345">
    <property type="entry name" value="HTH_GNTR"/>
    <property type="match status" value="1"/>
</dbReference>
<dbReference type="GO" id="GO:0003700">
    <property type="term" value="F:DNA-binding transcription factor activity"/>
    <property type="evidence" value="ECO:0007669"/>
    <property type="project" value="InterPro"/>
</dbReference>
<dbReference type="AlphaFoldDB" id="A0A8G2BJ64"/>
<sequence length="254" mass="27552">MATSARRERGTSPRRERGTSQSLKALLGIRELVFSGEVGPGVRLSEVTLSGRLGISRTPIRAALAQLDQEGVVEAIPSGGYTVRSFTQVDVADAIELRGALEGVAARIAAERGVPAARLQTMHSLLAELDHVVADPKRTDFAVYIARNGEFHDLLHTLSGSETIRRELERVMRLPFAAPNAFITAQAEMPEIRVSLLVAQAQHRAIVNAIEMREGARAEAIAREHARLARTNLDVMIEDTKLINKVPGLSLISG</sequence>
<keyword evidence="3" id="KW-0804">Transcription</keyword>
<dbReference type="SMART" id="SM00895">
    <property type="entry name" value="FCD"/>
    <property type="match status" value="1"/>
</dbReference>
<reference evidence="6 7" key="1">
    <citation type="submission" date="2016-10" db="EMBL/GenBank/DDBJ databases">
        <authorList>
            <person name="Varghese N."/>
            <person name="Submissions S."/>
        </authorList>
    </citation>
    <scope>NUCLEOTIDE SEQUENCE [LARGE SCALE GENOMIC DNA]</scope>
    <source>
        <strain evidence="6 7">DSM 18839</strain>
    </source>
</reference>
<dbReference type="PROSITE" id="PS50949">
    <property type="entry name" value="HTH_GNTR"/>
    <property type="match status" value="1"/>
</dbReference>
<dbReference type="SUPFAM" id="SSF46785">
    <property type="entry name" value="Winged helix' DNA-binding domain"/>
    <property type="match status" value="1"/>
</dbReference>
<protein>
    <submittedName>
        <fullName evidence="6">GntR family transcriptional regulator, vanillate catabolism transcriptional regulator</fullName>
    </submittedName>
</protein>
<feature type="region of interest" description="Disordered" evidence="4">
    <location>
        <begin position="1"/>
        <end position="20"/>
    </location>
</feature>
<evidence type="ECO:0000313" key="6">
    <source>
        <dbReference type="EMBL" id="SDG01567.1"/>
    </source>
</evidence>
<dbReference type="InterPro" id="IPR008920">
    <property type="entry name" value="TF_FadR/GntR_C"/>
</dbReference>
<organism evidence="6 7">
    <name type="scientific">Thalassobaculum litoreum DSM 18839</name>
    <dbReference type="NCBI Taxonomy" id="1123362"/>
    <lineage>
        <taxon>Bacteria</taxon>
        <taxon>Pseudomonadati</taxon>
        <taxon>Pseudomonadota</taxon>
        <taxon>Alphaproteobacteria</taxon>
        <taxon>Rhodospirillales</taxon>
        <taxon>Thalassobaculaceae</taxon>
        <taxon>Thalassobaculum</taxon>
    </lineage>
</organism>
<dbReference type="Pfam" id="PF00392">
    <property type="entry name" value="GntR"/>
    <property type="match status" value="1"/>
</dbReference>
<dbReference type="PRINTS" id="PR00035">
    <property type="entry name" value="HTHGNTR"/>
</dbReference>
<keyword evidence="7" id="KW-1185">Reference proteome</keyword>
<gene>
    <name evidence="6" type="ORF">SAMN05660686_03044</name>
</gene>
<feature type="domain" description="HTH gntR-type" evidence="5">
    <location>
        <begin position="19"/>
        <end position="86"/>
    </location>
</feature>
<dbReference type="InterPro" id="IPR036388">
    <property type="entry name" value="WH-like_DNA-bd_sf"/>
</dbReference>
<evidence type="ECO:0000256" key="4">
    <source>
        <dbReference type="SAM" id="MobiDB-lite"/>
    </source>
</evidence>
<dbReference type="SUPFAM" id="SSF48008">
    <property type="entry name" value="GntR ligand-binding domain-like"/>
    <property type="match status" value="1"/>
</dbReference>
<dbReference type="Gene3D" id="1.10.10.10">
    <property type="entry name" value="Winged helix-like DNA-binding domain superfamily/Winged helix DNA-binding domain"/>
    <property type="match status" value="1"/>
</dbReference>
<proteinExistence type="predicted"/>
<evidence type="ECO:0000259" key="5">
    <source>
        <dbReference type="PROSITE" id="PS50949"/>
    </source>
</evidence>
<dbReference type="Proteomes" id="UP000198615">
    <property type="component" value="Unassembled WGS sequence"/>
</dbReference>
<accession>A0A8G2BJ64</accession>
<dbReference type="PANTHER" id="PTHR43537">
    <property type="entry name" value="TRANSCRIPTIONAL REGULATOR, GNTR FAMILY"/>
    <property type="match status" value="1"/>
</dbReference>
<comment type="caution">
    <text evidence="6">The sequence shown here is derived from an EMBL/GenBank/DDBJ whole genome shotgun (WGS) entry which is preliminary data.</text>
</comment>
<dbReference type="RefSeq" id="WP_093151504.1">
    <property type="nucleotide sequence ID" value="NZ_FNBW01000009.1"/>
</dbReference>
<dbReference type="InterPro" id="IPR000524">
    <property type="entry name" value="Tscrpt_reg_HTH_GntR"/>
</dbReference>
<dbReference type="InterPro" id="IPR011711">
    <property type="entry name" value="GntR_C"/>
</dbReference>
<dbReference type="OrthoDB" id="7260290at2"/>
<dbReference type="InterPro" id="IPR036390">
    <property type="entry name" value="WH_DNA-bd_sf"/>
</dbReference>
<evidence type="ECO:0000256" key="3">
    <source>
        <dbReference type="ARBA" id="ARBA00023163"/>
    </source>
</evidence>
<keyword evidence="1" id="KW-0805">Transcription regulation</keyword>
<dbReference type="GO" id="GO:0003677">
    <property type="term" value="F:DNA binding"/>
    <property type="evidence" value="ECO:0007669"/>
    <property type="project" value="UniProtKB-KW"/>
</dbReference>
<evidence type="ECO:0000313" key="7">
    <source>
        <dbReference type="Proteomes" id="UP000198615"/>
    </source>
</evidence>
<dbReference type="EMBL" id="FNBW01000009">
    <property type="protein sequence ID" value="SDG01567.1"/>
    <property type="molecule type" value="Genomic_DNA"/>
</dbReference>